<feature type="transmembrane region" description="Helical" evidence="1">
    <location>
        <begin position="100"/>
        <end position="120"/>
    </location>
</feature>
<dbReference type="InterPro" id="IPR025424">
    <property type="entry name" value="YrhK_domain"/>
</dbReference>
<feature type="domain" description="YrhK" evidence="2">
    <location>
        <begin position="27"/>
        <end position="80"/>
    </location>
</feature>
<name>A0AAP8SY55_9VIBR</name>
<dbReference type="PANTHER" id="PTHR34967">
    <property type="entry name" value="OS02G0257200 PROTEIN"/>
    <property type="match status" value="1"/>
</dbReference>
<dbReference type="AlphaFoldDB" id="A0AAP8SY55"/>
<keyword evidence="1" id="KW-0472">Membrane</keyword>
<feature type="transmembrane region" description="Helical" evidence="1">
    <location>
        <begin position="132"/>
        <end position="154"/>
    </location>
</feature>
<dbReference type="Pfam" id="PF14145">
    <property type="entry name" value="YrhK"/>
    <property type="match status" value="2"/>
</dbReference>
<accession>A0AAP8SY55</accession>
<reference evidence="4" key="1">
    <citation type="submission" date="2016-07" db="EMBL/GenBank/DDBJ databases">
        <title>Nontailed viruses are major unrecognized killers of bacteria in the ocean.</title>
        <authorList>
            <person name="Kauffman K."/>
            <person name="Hussain F."/>
            <person name="Yang J."/>
            <person name="Arevalo P."/>
            <person name="Brown J."/>
            <person name="Cutler M."/>
            <person name="Kelly L."/>
            <person name="Polz M.F."/>
        </authorList>
    </citation>
    <scope>NUCLEOTIDE SEQUENCE [LARGE SCALE GENOMIC DNA]</scope>
    <source>
        <strain evidence="4">10N.222.49.A5</strain>
    </source>
</reference>
<sequence>MPHLFINRQRMHDVVHQTPELKQQILWESLNAIVYKVGGVIFILGSICFLPRFEDYVDIGAILFVIGSILYLIVALHDVLEVDAYRRSNGNLNRELKLEFTASFAYFLGSLLFTIGSIFFLKEVDLVSAGAWLFIIGSGLFVFGAVINVCRILYEGSVVTLQLMNLTALTFVTGSVLFLVASIPYLWTIDTTHDSYQLFRYLAWQYIIGSVLFLLGGITNYWRALLIIRKQVNEA</sequence>
<feature type="transmembrane region" description="Helical" evidence="1">
    <location>
        <begin position="59"/>
        <end position="80"/>
    </location>
</feature>
<evidence type="ECO:0000313" key="4">
    <source>
        <dbReference type="Proteomes" id="UP000235611"/>
    </source>
</evidence>
<gene>
    <name evidence="3" type="ORF">BCS93_19120</name>
</gene>
<feature type="domain" description="YrhK" evidence="2">
    <location>
        <begin position="98"/>
        <end position="151"/>
    </location>
</feature>
<dbReference type="Proteomes" id="UP000235611">
    <property type="component" value="Unassembled WGS sequence"/>
</dbReference>
<proteinExistence type="predicted"/>
<feature type="transmembrane region" description="Helical" evidence="1">
    <location>
        <begin position="201"/>
        <end position="222"/>
    </location>
</feature>
<feature type="transmembrane region" description="Helical" evidence="1">
    <location>
        <begin position="166"/>
        <end position="189"/>
    </location>
</feature>
<organism evidence="3 4">
    <name type="scientific">Vibrio breoganii</name>
    <dbReference type="NCBI Taxonomy" id="553239"/>
    <lineage>
        <taxon>Bacteria</taxon>
        <taxon>Pseudomonadati</taxon>
        <taxon>Pseudomonadota</taxon>
        <taxon>Gammaproteobacteria</taxon>
        <taxon>Vibrionales</taxon>
        <taxon>Vibrionaceae</taxon>
        <taxon>Vibrio</taxon>
    </lineage>
</organism>
<dbReference type="EMBL" id="MDBO01000015">
    <property type="protein sequence ID" value="PMP15422.1"/>
    <property type="molecule type" value="Genomic_DNA"/>
</dbReference>
<feature type="transmembrane region" description="Helical" evidence="1">
    <location>
        <begin position="33"/>
        <end position="53"/>
    </location>
</feature>
<keyword evidence="1" id="KW-0812">Transmembrane</keyword>
<dbReference type="PANTHER" id="PTHR34967:SF1">
    <property type="entry name" value="OS02G0257200 PROTEIN"/>
    <property type="match status" value="1"/>
</dbReference>
<evidence type="ECO:0000313" key="3">
    <source>
        <dbReference type="EMBL" id="PMP15422.1"/>
    </source>
</evidence>
<comment type="caution">
    <text evidence="3">The sequence shown here is derived from an EMBL/GenBank/DDBJ whole genome shotgun (WGS) entry which is preliminary data.</text>
</comment>
<evidence type="ECO:0000256" key="1">
    <source>
        <dbReference type="SAM" id="Phobius"/>
    </source>
</evidence>
<protein>
    <recommendedName>
        <fullName evidence="2">YrhK domain-containing protein</fullName>
    </recommendedName>
</protein>
<dbReference type="RefSeq" id="WP_102477371.1">
    <property type="nucleotide sequence ID" value="NZ_MDBO01000015.1"/>
</dbReference>
<keyword evidence="1" id="KW-1133">Transmembrane helix</keyword>
<evidence type="ECO:0000259" key="2">
    <source>
        <dbReference type="Pfam" id="PF14145"/>
    </source>
</evidence>